<keyword evidence="3" id="KW-1185">Reference proteome</keyword>
<protein>
    <submittedName>
        <fullName evidence="2">Uncharacterized protein</fullName>
    </submittedName>
</protein>
<keyword evidence="1" id="KW-0472">Membrane</keyword>
<feature type="transmembrane region" description="Helical" evidence="1">
    <location>
        <begin position="19"/>
        <end position="36"/>
    </location>
</feature>
<evidence type="ECO:0000256" key="1">
    <source>
        <dbReference type="SAM" id="Phobius"/>
    </source>
</evidence>
<reference evidence="2 3" key="1">
    <citation type="journal article" date="2014" name="Genome Announc.">
        <title>Draft Genome Sequence of the Iron-Oxidizing, Acidophilic, and Halotolerant 'Thiobacillus prosperus' Type Strain DSM 5130.</title>
        <authorList>
            <person name="Ossandon F.J."/>
            <person name="Cardenas J.P."/>
            <person name="Corbett M."/>
            <person name="Quatrini R."/>
            <person name="Holmes D.S."/>
            <person name="Watkin E."/>
        </authorList>
    </citation>
    <scope>NUCLEOTIDE SEQUENCE [LARGE SCALE GENOMIC DNA]</scope>
    <source>
        <strain evidence="2 3">DSM 5130</strain>
    </source>
</reference>
<gene>
    <name evidence="2" type="ORF">Thpro_020300</name>
</gene>
<organism evidence="2 3">
    <name type="scientific">Acidihalobacter prosperus</name>
    <dbReference type="NCBI Taxonomy" id="160660"/>
    <lineage>
        <taxon>Bacteria</taxon>
        <taxon>Pseudomonadati</taxon>
        <taxon>Pseudomonadota</taxon>
        <taxon>Gammaproteobacteria</taxon>
        <taxon>Chromatiales</taxon>
        <taxon>Ectothiorhodospiraceae</taxon>
        <taxon>Acidihalobacter</taxon>
    </lineage>
</organism>
<keyword evidence="1" id="KW-0812">Transmembrane</keyword>
<name>A0A1A6C7R1_9GAMM</name>
<evidence type="ECO:0000313" key="3">
    <source>
        <dbReference type="Proteomes" id="UP000029273"/>
    </source>
</evidence>
<dbReference type="EMBL" id="JQSG02000001">
    <property type="protein sequence ID" value="OBS10584.1"/>
    <property type="molecule type" value="Genomic_DNA"/>
</dbReference>
<dbReference type="AlphaFoldDB" id="A0A1A6C7R1"/>
<keyword evidence="1" id="KW-1133">Transmembrane helix</keyword>
<proteinExistence type="predicted"/>
<dbReference type="Proteomes" id="UP000029273">
    <property type="component" value="Unassembled WGS sequence"/>
</dbReference>
<accession>A0A1A6C7R1</accession>
<sequence>MTINDIHHGERRSTLPEDLVFLGTLLFALVLLRNSGSRKRIL</sequence>
<evidence type="ECO:0000313" key="2">
    <source>
        <dbReference type="EMBL" id="OBS10584.1"/>
    </source>
</evidence>
<comment type="caution">
    <text evidence="2">The sequence shown here is derived from an EMBL/GenBank/DDBJ whole genome shotgun (WGS) entry which is preliminary data.</text>
</comment>